<feature type="transmembrane region" description="Helical" evidence="19">
    <location>
        <begin position="926"/>
        <end position="945"/>
    </location>
</feature>
<keyword evidence="9 19" id="KW-1278">Translocase</keyword>
<evidence type="ECO:0000256" key="16">
    <source>
        <dbReference type="PIRSR" id="PIRSR606539-1"/>
    </source>
</evidence>
<evidence type="ECO:0000256" key="9">
    <source>
        <dbReference type="ARBA" id="ARBA00022967"/>
    </source>
</evidence>
<dbReference type="InterPro" id="IPR008250">
    <property type="entry name" value="ATPase_P-typ_transduc_dom_A_sf"/>
</dbReference>
<dbReference type="SUPFAM" id="SSF81653">
    <property type="entry name" value="Calcium ATPase, transduction domain A"/>
    <property type="match status" value="1"/>
</dbReference>
<dbReference type="InterPro" id="IPR018303">
    <property type="entry name" value="ATPase_P-typ_P_site"/>
</dbReference>
<dbReference type="GO" id="GO:0005524">
    <property type="term" value="F:ATP binding"/>
    <property type="evidence" value="ECO:0007669"/>
    <property type="project" value="UniProtKB-UniRule"/>
</dbReference>
<name>A0A7S2RS23_9STRA</name>
<keyword evidence="11" id="KW-0915">Sodium</keyword>
<evidence type="ECO:0000256" key="8">
    <source>
        <dbReference type="ARBA" id="ARBA00022842"/>
    </source>
</evidence>
<feature type="binding site" evidence="17">
    <location>
        <position position="573"/>
    </location>
    <ligand>
        <name>ATP</name>
        <dbReference type="ChEBI" id="CHEBI:30616"/>
    </ligand>
</feature>
<dbReference type="GO" id="GO:0012505">
    <property type="term" value="C:endomembrane system"/>
    <property type="evidence" value="ECO:0007669"/>
    <property type="project" value="UniProtKB-SubCell"/>
</dbReference>
<dbReference type="InterPro" id="IPR032631">
    <property type="entry name" value="P-type_ATPase_N"/>
</dbReference>
<gene>
    <name evidence="23" type="ORF">QSP1433_LOCUS6034</name>
</gene>
<feature type="binding site" evidence="18">
    <location>
        <position position="836"/>
    </location>
    <ligand>
        <name>Mg(2+)</name>
        <dbReference type="ChEBI" id="CHEBI:18420"/>
    </ligand>
</feature>
<dbReference type="InterPro" id="IPR006539">
    <property type="entry name" value="P-type_ATPase_IV"/>
</dbReference>
<dbReference type="PANTHER" id="PTHR24092">
    <property type="entry name" value="PROBABLE PHOSPHOLIPID-TRANSPORTING ATPASE"/>
    <property type="match status" value="1"/>
</dbReference>
<dbReference type="InterPro" id="IPR023298">
    <property type="entry name" value="ATPase_P-typ_TM_dom_sf"/>
</dbReference>
<keyword evidence="13" id="KW-0739">Sodium transport</keyword>
<comment type="catalytic activity">
    <reaction evidence="14 19">
        <text>ATP + H2O + phospholipidSide 1 = ADP + phosphate + phospholipidSide 2.</text>
        <dbReference type="EC" id="7.6.2.1"/>
    </reaction>
</comment>
<keyword evidence="3" id="KW-0813">Transport</keyword>
<protein>
    <recommendedName>
        <fullName evidence="19">Phospholipid-transporting ATPase</fullName>
        <ecNumber evidence="19">7.6.2.1</ecNumber>
    </recommendedName>
</protein>
<evidence type="ECO:0000256" key="12">
    <source>
        <dbReference type="ARBA" id="ARBA00023136"/>
    </source>
</evidence>
<dbReference type="GO" id="GO:0045332">
    <property type="term" value="P:phospholipid translocation"/>
    <property type="evidence" value="ECO:0007669"/>
    <property type="project" value="TreeGrafter"/>
</dbReference>
<evidence type="ECO:0000256" key="20">
    <source>
        <dbReference type="SAM" id="Coils"/>
    </source>
</evidence>
<dbReference type="NCBIfam" id="TIGR01494">
    <property type="entry name" value="ATPase_P-type"/>
    <property type="match status" value="1"/>
</dbReference>
<dbReference type="FunFam" id="3.40.50.1000:FF:000001">
    <property type="entry name" value="Phospholipid-transporting ATPase IC"/>
    <property type="match status" value="1"/>
</dbReference>
<dbReference type="EMBL" id="HBHK01009696">
    <property type="protein sequence ID" value="CAD9678078.1"/>
    <property type="molecule type" value="Transcribed_RNA"/>
</dbReference>
<feature type="binding site" evidence="17">
    <location>
        <position position="817"/>
    </location>
    <ligand>
        <name>ATP</name>
        <dbReference type="ChEBI" id="CHEBI:30616"/>
    </ligand>
</feature>
<dbReference type="SUPFAM" id="SSF56784">
    <property type="entry name" value="HAD-like"/>
    <property type="match status" value="1"/>
</dbReference>
<dbReference type="AlphaFoldDB" id="A0A7S2RS23"/>
<dbReference type="GO" id="GO:0016887">
    <property type="term" value="F:ATP hydrolysis activity"/>
    <property type="evidence" value="ECO:0007669"/>
    <property type="project" value="InterPro"/>
</dbReference>
<evidence type="ECO:0000256" key="18">
    <source>
        <dbReference type="PIRSR" id="PIRSR606539-3"/>
    </source>
</evidence>
<dbReference type="InterPro" id="IPR044492">
    <property type="entry name" value="P_typ_ATPase_HD_dom"/>
</dbReference>
<evidence type="ECO:0000256" key="10">
    <source>
        <dbReference type="ARBA" id="ARBA00022989"/>
    </source>
</evidence>
<feature type="binding site" evidence="17">
    <location>
        <position position="424"/>
    </location>
    <ligand>
        <name>ATP</name>
        <dbReference type="ChEBI" id="CHEBI:30616"/>
    </ligand>
</feature>
<dbReference type="GO" id="GO:0008554">
    <property type="term" value="F:P-type sodium transporter activity"/>
    <property type="evidence" value="ECO:0007669"/>
    <property type="project" value="UniProtKB-EC"/>
</dbReference>
<dbReference type="SFLD" id="SFLDS00003">
    <property type="entry name" value="Haloacid_Dehalogenase"/>
    <property type="match status" value="1"/>
</dbReference>
<dbReference type="InterPro" id="IPR036412">
    <property type="entry name" value="HAD-like_sf"/>
</dbReference>
<evidence type="ECO:0000259" key="21">
    <source>
        <dbReference type="Pfam" id="PF16209"/>
    </source>
</evidence>
<proteinExistence type="inferred from homology"/>
<dbReference type="PANTHER" id="PTHR24092:SF180">
    <property type="entry name" value="PHOSPHOLIPID-TRANSPORTING ATPASE DNF1-RELATED"/>
    <property type="match status" value="1"/>
</dbReference>
<dbReference type="PRINTS" id="PR00119">
    <property type="entry name" value="CATATPASE"/>
</dbReference>
<keyword evidence="4 19" id="KW-0812">Transmembrane</keyword>
<feature type="transmembrane region" description="Helical" evidence="19">
    <location>
        <begin position="86"/>
        <end position="103"/>
    </location>
</feature>
<feature type="transmembrane region" description="Helical" evidence="19">
    <location>
        <begin position="1004"/>
        <end position="1023"/>
    </location>
</feature>
<comment type="similarity">
    <text evidence="2 19">Belongs to the cation transport ATPase (P-type) (TC 3.A.3) family. Type IV subfamily.</text>
</comment>
<sequence length="1145" mass="128113">MEVEAEVGARVVGLRQRRDDGSFRRGGRILLRRMSSVMKGTGSRGRIVHINEPERNGLYRSNVVRTSKFTLVNAIPRLVMDAFSKFANAYFLIVSVLQMWPSVSITNGVPYSLGPLLFVLVVEMITSLVEDYKRRQGDRIANETRCEIYDGFAFRRGTWSQVRVGDIVSLSNRETVPADVLLLGASNGVCYIETKSLDGETNLKRRYCPSQLIDCPLETWVTGLEGTVECQAVDANIDSFDGVIHGTTSSGESIDQALTIDNLLLRGTIVRSADPVFGLVLCTGHDTKIMMSTNETRTKMSQLDGMINQYMFAFVLIQLGVCICAAIMSFKWSIAFGEDAFYLHLGGSNFLKQVFTFFLLIANCVPIALYVAMKTSRMFQAYCMVQDRDLIHTASDGNPVALRVGTMDLNDSLGQIDYIFSDKTGTLTKNVMDFRKFSVNGVSYGKGATTIGVRALEREGRMKEAQQGREEIAKSALLAFPPNFRYIDDPENSVFLAQGRQRECLDAFFLALAICNDVTIESSSPLKYSAASPDDLALVTAAQQFGFTLQNMTTRGTIQVNNCKYETLAQLPFSSSRRRMSTVVREHHTGEVFLYCKGADDVLLPRLCTASKKIKPGSQSSTEQHLEEYADQGLRTLVVARKCIQIEVFEEWKRRFDIASQDLNELEKKKKKQPNQIDSLFDELELDLELLGVTAIEDMLQDNVPEAITSLLSTGICVWMLTGDKEETAINIAYACNLFDQDMETLLLTDAVCDTEADVLQMLVQWNDQMSPDTLYSLVLGGKALEYGLGELCKDELRHVCIRCKAVVACRTNPIQKARLVALVKSDRFTTLAIGDGANDVPMIQEAHIGVGISGEEGMQAANSAEFAIGQFSFLVKLLLVHGRLNYRRMCKLILLMFYKNILLMSAQFTLTFYNGYSGQKFYLELALQSFNLIYTMLPTFLLSISDKDLPEKALLREPALYCLGRKNELFSPFVFWMWVSCGLADSIVIFGIASATIGTGSDLWTLGCLVFTAVVVVTNLKVALEQGTWRWYNVLAFLVTILLWPVTAFLLELPIWLSTDWGFQWLYVFRTCMGKPDVWFAIVLISVCTTIPQFSLKGWDRITPTKLSLVVEQKLANSPREPCSPSGRYHRLATLDENQDFFVV</sequence>
<dbReference type="GO" id="GO:0140326">
    <property type="term" value="F:ATPase-coupled intramembrane lipid transporter activity"/>
    <property type="evidence" value="ECO:0007669"/>
    <property type="project" value="UniProtKB-EC"/>
</dbReference>
<comment type="subcellular location">
    <subcellularLocation>
        <location evidence="1">Endomembrane system</location>
        <topology evidence="1">Multi-pass membrane protein</topology>
    </subcellularLocation>
    <subcellularLocation>
        <location evidence="19">Membrane</location>
        <topology evidence="19">Multi-pass membrane protein</topology>
    </subcellularLocation>
</comment>
<dbReference type="InterPro" id="IPR001757">
    <property type="entry name" value="P_typ_ATPase"/>
</dbReference>
<dbReference type="SFLD" id="SFLDG00002">
    <property type="entry name" value="C1.7:_P-type_atpase_like"/>
    <property type="match status" value="1"/>
</dbReference>
<dbReference type="SUPFAM" id="SSF81665">
    <property type="entry name" value="Calcium ATPase, transmembrane domain M"/>
    <property type="match status" value="1"/>
</dbReference>
<keyword evidence="10 19" id="KW-1133">Transmembrane helix</keyword>
<feature type="domain" description="P-type ATPase N-terminal" evidence="21">
    <location>
        <begin position="48"/>
        <end position="109"/>
    </location>
</feature>
<evidence type="ECO:0000256" key="3">
    <source>
        <dbReference type="ARBA" id="ARBA00022448"/>
    </source>
</evidence>
<dbReference type="Pfam" id="PF13246">
    <property type="entry name" value="Cation_ATPase"/>
    <property type="match status" value="1"/>
</dbReference>
<feature type="transmembrane region" description="Helical" evidence="19">
    <location>
        <begin position="893"/>
        <end position="914"/>
    </location>
</feature>
<evidence type="ECO:0000256" key="5">
    <source>
        <dbReference type="ARBA" id="ARBA00022723"/>
    </source>
</evidence>
<feature type="transmembrane region" description="Helical" evidence="19">
    <location>
        <begin position="350"/>
        <end position="372"/>
    </location>
</feature>
<dbReference type="GO" id="GO:0005886">
    <property type="term" value="C:plasma membrane"/>
    <property type="evidence" value="ECO:0007669"/>
    <property type="project" value="TreeGrafter"/>
</dbReference>
<organism evidence="23">
    <name type="scientific">Mucochytrium quahogii</name>
    <dbReference type="NCBI Taxonomy" id="96639"/>
    <lineage>
        <taxon>Eukaryota</taxon>
        <taxon>Sar</taxon>
        <taxon>Stramenopiles</taxon>
        <taxon>Bigyra</taxon>
        <taxon>Labyrinthulomycetes</taxon>
        <taxon>Thraustochytrida</taxon>
        <taxon>Thraustochytriidae</taxon>
        <taxon>Mucochytrium</taxon>
    </lineage>
</organism>
<comment type="catalytic activity">
    <reaction evidence="15">
        <text>Na(+)(in) + ATP + H2O = Na(+)(out) + ADP + phosphate + H(+)</text>
        <dbReference type="Rhea" id="RHEA:14633"/>
        <dbReference type="ChEBI" id="CHEBI:15377"/>
        <dbReference type="ChEBI" id="CHEBI:15378"/>
        <dbReference type="ChEBI" id="CHEBI:29101"/>
        <dbReference type="ChEBI" id="CHEBI:30616"/>
        <dbReference type="ChEBI" id="CHEBI:43474"/>
        <dbReference type="ChEBI" id="CHEBI:456216"/>
        <dbReference type="EC" id="7.2.2.3"/>
    </reaction>
    <physiologicalReaction direction="left-to-right" evidence="15">
        <dbReference type="Rhea" id="RHEA:14634"/>
    </physiologicalReaction>
</comment>
<dbReference type="InterPro" id="IPR023214">
    <property type="entry name" value="HAD_sf"/>
</dbReference>
<evidence type="ECO:0000256" key="11">
    <source>
        <dbReference type="ARBA" id="ARBA00023053"/>
    </source>
</evidence>
<keyword evidence="8 18" id="KW-0460">Magnesium</keyword>
<evidence type="ECO:0000256" key="2">
    <source>
        <dbReference type="ARBA" id="ARBA00008109"/>
    </source>
</evidence>
<dbReference type="Gene3D" id="2.70.150.10">
    <property type="entry name" value="Calcium-transporting ATPase, cytoplasmic transduction domain A"/>
    <property type="match status" value="1"/>
</dbReference>
<dbReference type="InterPro" id="IPR023299">
    <property type="entry name" value="ATPase_P-typ_cyto_dom_N"/>
</dbReference>
<dbReference type="Pfam" id="PF16209">
    <property type="entry name" value="PhoLip_ATPase_N"/>
    <property type="match status" value="1"/>
</dbReference>
<keyword evidence="20" id="KW-0175">Coiled coil</keyword>
<keyword evidence="12 19" id="KW-0472">Membrane</keyword>
<feature type="binding site" evidence="17">
    <location>
        <position position="422"/>
    </location>
    <ligand>
        <name>ATP</name>
        <dbReference type="ChEBI" id="CHEBI:30616"/>
    </ligand>
</feature>
<comment type="cofactor">
    <cofactor evidence="18">
        <name>Mg(2+)</name>
        <dbReference type="ChEBI" id="CHEBI:18420"/>
    </cofactor>
</comment>
<feature type="coiled-coil region" evidence="20">
    <location>
        <begin position="649"/>
        <end position="683"/>
    </location>
</feature>
<evidence type="ECO:0000256" key="7">
    <source>
        <dbReference type="ARBA" id="ARBA00022840"/>
    </source>
</evidence>
<dbReference type="Gene3D" id="3.40.1110.10">
    <property type="entry name" value="Calcium-transporting ATPase, cytoplasmic domain N"/>
    <property type="match status" value="1"/>
</dbReference>
<dbReference type="PROSITE" id="PS00154">
    <property type="entry name" value="ATPASE_E1_E2"/>
    <property type="match status" value="1"/>
</dbReference>
<accession>A0A7S2RS23</accession>
<feature type="active site" description="4-aspartylphosphate intermediate" evidence="16">
    <location>
        <position position="422"/>
    </location>
</feature>
<feature type="transmembrane region" description="Helical" evidence="19">
    <location>
        <begin position="1079"/>
        <end position="1097"/>
    </location>
</feature>
<dbReference type="SFLD" id="SFLDF00027">
    <property type="entry name" value="p-type_atpase"/>
    <property type="match status" value="1"/>
</dbReference>
<feature type="binding site" evidence="17">
    <location>
        <position position="723"/>
    </location>
    <ligand>
        <name>ATP</name>
        <dbReference type="ChEBI" id="CHEBI:30616"/>
    </ligand>
</feature>
<feature type="binding site" evidence="17">
    <location>
        <position position="597"/>
    </location>
    <ligand>
        <name>ATP</name>
        <dbReference type="ChEBI" id="CHEBI:30616"/>
    </ligand>
</feature>
<evidence type="ECO:0000256" key="4">
    <source>
        <dbReference type="ARBA" id="ARBA00022692"/>
    </source>
</evidence>
<feature type="binding site" evidence="17">
    <location>
        <position position="722"/>
    </location>
    <ligand>
        <name>ATP</name>
        <dbReference type="ChEBI" id="CHEBI:30616"/>
    </ligand>
</feature>
<feature type="transmembrane region" description="Helical" evidence="19">
    <location>
        <begin position="1035"/>
        <end position="1059"/>
    </location>
</feature>
<keyword evidence="5 18" id="KW-0479">Metal-binding</keyword>
<dbReference type="FunFam" id="3.40.50.1000:FF:000084">
    <property type="entry name" value="Phospholipid-transporting ATPase"/>
    <property type="match status" value="1"/>
</dbReference>
<dbReference type="InterPro" id="IPR032630">
    <property type="entry name" value="P_typ_ATPase_c"/>
</dbReference>
<feature type="binding site" evidence="17">
    <location>
        <position position="811"/>
    </location>
    <ligand>
        <name>ATP</name>
        <dbReference type="ChEBI" id="CHEBI:30616"/>
    </ligand>
</feature>
<dbReference type="NCBIfam" id="TIGR01652">
    <property type="entry name" value="ATPase-Plipid"/>
    <property type="match status" value="1"/>
</dbReference>
<feature type="domain" description="P-type ATPase C-terminal" evidence="22">
    <location>
        <begin position="862"/>
        <end position="1103"/>
    </location>
</feature>
<keyword evidence="7 17" id="KW-0067">ATP-binding</keyword>
<feature type="transmembrane region" description="Helical" evidence="19">
    <location>
        <begin position="310"/>
        <end position="330"/>
    </location>
</feature>
<feature type="transmembrane region" description="Helical" evidence="19">
    <location>
        <begin position="109"/>
        <end position="129"/>
    </location>
</feature>
<evidence type="ECO:0000256" key="6">
    <source>
        <dbReference type="ARBA" id="ARBA00022741"/>
    </source>
</evidence>
<evidence type="ECO:0000256" key="17">
    <source>
        <dbReference type="PIRSR" id="PIRSR606539-2"/>
    </source>
</evidence>
<feature type="binding site" evidence="17">
    <location>
        <position position="423"/>
    </location>
    <ligand>
        <name>ATP</name>
        <dbReference type="ChEBI" id="CHEBI:30616"/>
    </ligand>
</feature>
<evidence type="ECO:0000256" key="1">
    <source>
        <dbReference type="ARBA" id="ARBA00004127"/>
    </source>
</evidence>
<evidence type="ECO:0000256" key="15">
    <source>
        <dbReference type="ARBA" id="ARBA00049499"/>
    </source>
</evidence>
<keyword evidence="13" id="KW-0406">Ion transport</keyword>
<evidence type="ECO:0000256" key="14">
    <source>
        <dbReference type="ARBA" id="ARBA00034036"/>
    </source>
</evidence>
<evidence type="ECO:0000313" key="23">
    <source>
        <dbReference type="EMBL" id="CAD9678078.1"/>
    </source>
</evidence>
<keyword evidence="6 17" id="KW-0547">Nucleotide-binding</keyword>
<dbReference type="Gene3D" id="3.40.50.1000">
    <property type="entry name" value="HAD superfamily/HAD-like"/>
    <property type="match status" value="1"/>
</dbReference>
<evidence type="ECO:0000259" key="22">
    <source>
        <dbReference type="Pfam" id="PF16212"/>
    </source>
</evidence>
<feature type="binding site" evidence="17">
    <location>
        <position position="840"/>
    </location>
    <ligand>
        <name>ATP</name>
        <dbReference type="ChEBI" id="CHEBI:30616"/>
    </ligand>
</feature>
<reference evidence="23" key="1">
    <citation type="submission" date="2021-01" db="EMBL/GenBank/DDBJ databases">
        <authorList>
            <person name="Corre E."/>
            <person name="Pelletier E."/>
            <person name="Niang G."/>
            <person name="Scheremetjew M."/>
            <person name="Finn R."/>
            <person name="Kale V."/>
            <person name="Holt S."/>
            <person name="Cochrane G."/>
            <person name="Meng A."/>
            <person name="Brown T."/>
            <person name="Cohen L."/>
        </authorList>
    </citation>
    <scope>NUCLEOTIDE SEQUENCE</scope>
    <source>
        <strain evidence="23">NY070348D</strain>
    </source>
</reference>
<dbReference type="EC" id="7.6.2.1" evidence="19"/>
<dbReference type="GO" id="GO:0000287">
    <property type="term" value="F:magnesium ion binding"/>
    <property type="evidence" value="ECO:0007669"/>
    <property type="project" value="UniProtKB-UniRule"/>
</dbReference>
<dbReference type="SUPFAM" id="SSF81660">
    <property type="entry name" value="Metal cation-transporting ATPase, ATP-binding domain N"/>
    <property type="match status" value="1"/>
</dbReference>
<dbReference type="Pfam" id="PF16212">
    <property type="entry name" value="PhoLip_ATPase_C"/>
    <property type="match status" value="1"/>
</dbReference>
<evidence type="ECO:0000256" key="13">
    <source>
        <dbReference type="ARBA" id="ARBA00023201"/>
    </source>
</evidence>
<feature type="binding site" evidence="18">
    <location>
        <position position="422"/>
    </location>
    <ligand>
        <name>Mg(2+)</name>
        <dbReference type="ChEBI" id="CHEBI:18420"/>
    </ligand>
</feature>
<evidence type="ECO:0000256" key="19">
    <source>
        <dbReference type="RuleBase" id="RU362033"/>
    </source>
</evidence>
<feature type="transmembrane region" description="Helical" evidence="19">
    <location>
        <begin position="974"/>
        <end position="998"/>
    </location>
</feature>
<feature type="binding site" evidence="17">
    <location>
        <position position="839"/>
    </location>
    <ligand>
        <name>ATP</name>
        <dbReference type="ChEBI" id="CHEBI:30616"/>
    </ligand>
</feature>
<feature type="binding site" evidence="17">
    <location>
        <position position="635"/>
    </location>
    <ligand>
        <name>ATP</name>
        <dbReference type="ChEBI" id="CHEBI:30616"/>
    </ligand>
</feature>
<feature type="binding site" evidence="17">
    <location>
        <position position="724"/>
    </location>
    <ligand>
        <name>ATP</name>
        <dbReference type="ChEBI" id="CHEBI:30616"/>
    </ligand>
</feature>
<feature type="binding site" evidence="18">
    <location>
        <position position="424"/>
    </location>
    <ligand>
        <name>Mg(2+)</name>
        <dbReference type="ChEBI" id="CHEBI:18420"/>
    </ligand>
</feature>
<feature type="binding site" evidence="18">
    <location>
        <position position="840"/>
    </location>
    <ligand>
        <name>Mg(2+)</name>
        <dbReference type="ChEBI" id="CHEBI:18420"/>
    </ligand>
</feature>